<dbReference type="AlphaFoldDB" id="A0AAD4PWB3"/>
<dbReference type="GeneID" id="70252085"/>
<feature type="compositionally biased region" description="Polar residues" evidence="1">
    <location>
        <begin position="358"/>
        <end position="371"/>
    </location>
</feature>
<reference evidence="2" key="1">
    <citation type="submission" date="2021-12" db="EMBL/GenBank/DDBJ databases">
        <title>Convergent genome expansion in fungi linked to evolution of root-endophyte symbiosis.</title>
        <authorList>
            <consortium name="DOE Joint Genome Institute"/>
            <person name="Ke Y.-H."/>
            <person name="Bonito G."/>
            <person name="Liao H.-L."/>
            <person name="Looney B."/>
            <person name="Rojas-Flechas A."/>
            <person name="Nash J."/>
            <person name="Hameed K."/>
            <person name="Schadt C."/>
            <person name="Martin F."/>
            <person name="Crous P.W."/>
            <person name="Miettinen O."/>
            <person name="Magnuson J.K."/>
            <person name="Labbe J."/>
            <person name="Jacobson D."/>
            <person name="Doktycz M.J."/>
            <person name="Veneault-Fourrey C."/>
            <person name="Kuo A."/>
            <person name="Mondo S."/>
            <person name="Calhoun S."/>
            <person name="Riley R."/>
            <person name="Ohm R."/>
            <person name="LaButti K."/>
            <person name="Andreopoulos B."/>
            <person name="Pangilinan J."/>
            <person name="Nolan M."/>
            <person name="Tritt A."/>
            <person name="Clum A."/>
            <person name="Lipzen A."/>
            <person name="Daum C."/>
            <person name="Barry K."/>
            <person name="Grigoriev I.V."/>
            <person name="Vilgalys R."/>
        </authorList>
    </citation>
    <scope>NUCLEOTIDE SEQUENCE</scope>
    <source>
        <strain evidence="2">PMI_201</strain>
    </source>
</reference>
<feature type="region of interest" description="Disordered" evidence="1">
    <location>
        <begin position="1"/>
        <end position="48"/>
    </location>
</feature>
<feature type="compositionally biased region" description="Basic and acidic residues" evidence="1">
    <location>
        <begin position="30"/>
        <end position="39"/>
    </location>
</feature>
<protein>
    <submittedName>
        <fullName evidence="2">Uncharacterized protein</fullName>
    </submittedName>
</protein>
<gene>
    <name evidence="2" type="ORF">BGW36DRAFT_450318</name>
</gene>
<evidence type="ECO:0000256" key="1">
    <source>
        <dbReference type="SAM" id="MobiDB-lite"/>
    </source>
</evidence>
<feature type="compositionally biased region" description="Polar residues" evidence="1">
    <location>
        <begin position="464"/>
        <end position="489"/>
    </location>
</feature>
<dbReference type="Proteomes" id="UP001201262">
    <property type="component" value="Unassembled WGS sequence"/>
</dbReference>
<feature type="region of interest" description="Disordered" evidence="1">
    <location>
        <begin position="351"/>
        <end position="445"/>
    </location>
</feature>
<dbReference type="RefSeq" id="XP_046072366.1">
    <property type="nucleotide sequence ID" value="XM_046221798.1"/>
</dbReference>
<feature type="compositionally biased region" description="Basic residues" evidence="1">
    <location>
        <begin position="373"/>
        <end position="385"/>
    </location>
</feature>
<accession>A0AAD4PWB3</accession>
<dbReference type="EMBL" id="JAJTJA010000006">
    <property type="protein sequence ID" value="KAH8697665.1"/>
    <property type="molecule type" value="Genomic_DNA"/>
</dbReference>
<sequence length="1013" mass="113408">MMGHIPSSAISAATPNKDQFDTVDDAAPTQDHEAGHTLGEKNSLISPSGSSSSSFFGNIRNLFNFPDSSTSCLTFEFRNWHTADFQCDVSTAPPDCQMDEETPIKAEPCQDGTLKIHTLVPKEFPGGKKGLFLTTTNFLRDPKTYGIQSIHMGDGAIESYLTDVVEIFKSQSKNSNRNKNKDSKGKAIKWKNPTTAFGCRYVWAHDNAMPHMLYFRVRPTCMGLPALVVVNTNKAEYKQELDGDKIVLPQIHIHLVFTYYQSCFDHTSQSYANIPGFQPDPSQPWWWNIIQHHNKQHEEHLKGTVADSGKSKIMPHHPTASAISSSKDPVNRPKVPKVFDKDLLPQRSHLLSHRQEESSNMELVSVSTLSTMAKKRKSKRKNNKKHGQETSDIFVTEATGSQQNTEKLNSLAKGKESEINTDLQEPSDTIHLGTHASRNLVPGGYKTNETAHVLRESNEPDTIETGSPQKQAIHSVSQPRSSPTNTLPNESAEEAHDEKEPKPEKKKSKKKGEQGKQGKQGKQAMKSENLNQEKVHTGEPMAITTNQHGIIEIPEDDTGWSVVSHAKRRQGLSKSRPAVEDQDHNRDVREHALPKARASEEHLPSGSATVQAPPPNVTSEEFPPLPPTSKKTYIPNHEFVDSRHVLNPATQPGPSDSKKKKGKGKLAAPIPALANPTVKSQPEAPGPKGPVGETPFIQLDSTGFKCTLPSCDKRCCSLDYTSVICPRCGPLSEIRYCSQEHLFADVKNHWSWCGQYAFGIIARGELPVISSPPLLPNLYNWDNPERHRQAVHHAVDRSGDYFVFSDWEDYIGAGQPADVLNIRCSTRVVHVVSFDNPVLKDRFHRILGVCLFMSPAQVEFLGYLFRMIRDKLREQGLWSAAMDRAVRYQMNMEFQCDLMDWYTGSRHACEIDWSGGNRRGCRDTLCQQEFQTLLGATPLLLEERMKNMEANFWLLRAHRHTHPSLPGMIEAAIQGRTRGEGFPCVLPEDERLFTRGTGWDWPIGDMEIEEPGF</sequence>
<proteinExistence type="predicted"/>
<name>A0AAD4PWB3_9EURO</name>
<feature type="compositionally biased region" description="Polar residues" evidence="1">
    <location>
        <begin position="8"/>
        <end position="17"/>
    </location>
</feature>
<feature type="compositionally biased region" description="Polar residues" evidence="1">
    <location>
        <begin position="390"/>
        <end position="408"/>
    </location>
</feature>
<evidence type="ECO:0000313" key="3">
    <source>
        <dbReference type="Proteomes" id="UP001201262"/>
    </source>
</evidence>
<evidence type="ECO:0000313" key="2">
    <source>
        <dbReference type="EMBL" id="KAH8697665.1"/>
    </source>
</evidence>
<keyword evidence="3" id="KW-1185">Reference proteome</keyword>
<feature type="compositionally biased region" description="Basic and acidic residues" evidence="1">
    <location>
        <begin position="493"/>
        <end position="503"/>
    </location>
</feature>
<feature type="region of interest" description="Disordered" evidence="1">
    <location>
        <begin position="458"/>
        <end position="693"/>
    </location>
</feature>
<comment type="caution">
    <text evidence="2">The sequence shown here is derived from an EMBL/GenBank/DDBJ whole genome shotgun (WGS) entry which is preliminary data.</text>
</comment>
<organism evidence="2 3">
    <name type="scientific">Talaromyces proteolyticus</name>
    <dbReference type="NCBI Taxonomy" id="1131652"/>
    <lineage>
        <taxon>Eukaryota</taxon>
        <taxon>Fungi</taxon>
        <taxon>Dikarya</taxon>
        <taxon>Ascomycota</taxon>
        <taxon>Pezizomycotina</taxon>
        <taxon>Eurotiomycetes</taxon>
        <taxon>Eurotiomycetidae</taxon>
        <taxon>Eurotiales</taxon>
        <taxon>Trichocomaceae</taxon>
        <taxon>Talaromyces</taxon>
        <taxon>Talaromyces sect. Bacilispori</taxon>
    </lineage>
</organism>
<feature type="compositionally biased region" description="Basic and acidic residues" evidence="1">
    <location>
        <begin position="577"/>
        <end position="603"/>
    </location>
</feature>